<evidence type="ECO:0000313" key="1">
    <source>
        <dbReference type="EMBL" id="CAD7664346.1"/>
    </source>
</evidence>
<evidence type="ECO:0000313" key="2">
    <source>
        <dbReference type="Proteomes" id="UP000728032"/>
    </source>
</evidence>
<organism evidence="1">
    <name type="scientific">Oppiella nova</name>
    <dbReference type="NCBI Taxonomy" id="334625"/>
    <lineage>
        <taxon>Eukaryota</taxon>
        <taxon>Metazoa</taxon>
        <taxon>Ecdysozoa</taxon>
        <taxon>Arthropoda</taxon>
        <taxon>Chelicerata</taxon>
        <taxon>Arachnida</taxon>
        <taxon>Acari</taxon>
        <taxon>Acariformes</taxon>
        <taxon>Sarcoptiformes</taxon>
        <taxon>Oribatida</taxon>
        <taxon>Brachypylina</taxon>
        <taxon>Oppioidea</taxon>
        <taxon>Oppiidae</taxon>
        <taxon>Oppiella</taxon>
    </lineage>
</organism>
<proteinExistence type="predicted"/>
<protein>
    <submittedName>
        <fullName evidence="1">Uncharacterized protein</fullName>
    </submittedName>
</protein>
<gene>
    <name evidence="1" type="ORF">ONB1V03_LOCUS20904</name>
</gene>
<sequence>MCSEPFLPLRTRTALSSTPRRTSLLWRPRGLTSS</sequence>
<dbReference type="AlphaFoldDB" id="A0A7R9MQH3"/>
<name>A0A7R9MQH3_9ACAR</name>
<dbReference type="EMBL" id="CAJPVJ010037750">
    <property type="protein sequence ID" value="CAG2181483.1"/>
    <property type="molecule type" value="Genomic_DNA"/>
</dbReference>
<keyword evidence="2" id="KW-1185">Reference proteome</keyword>
<dbReference type="EMBL" id="OC952575">
    <property type="protein sequence ID" value="CAD7664346.1"/>
    <property type="molecule type" value="Genomic_DNA"/>
</dbReference>
<dbReference type="Proteomes" id="UP000728032">
    <property type="component" value="Unassembled WGS sequence"/>
</dbReference>
<accession>A0A7R9MQH3</accession>
<reference evidence="1" key="1">
    <citation type="submission" date="2020-11" db="EMBL/GenBank/DDBJ databases">
        <authorList>
            <person name="Tran Van P."/>
        </authorList>
    </citation>
    <scope>NUCLEOTIDE SEQUENCE</scope>
</reference>